<dbReference type="RefSeq" id="WP_179776133.1">
    <property type="nucleotide sequence ID" value="NZ_JACCFK010000002.1"/>
</dbReference>
<protein>
    <submittedName>
        <fullName evidence="1">Uncharacterized protein</fullName>
    </submittedName>
</protein>
<proteinExistence type="predicted"/>
<comment type="caution">
    <text evidence="1">The sequence shown here is derived from an EMBL/GenBank/DDBJ whole genome shotgun (WGS) entry which is preliminary data.</text>
</comment>
<dbReference type="EMBL" id="JACCFK010000002">
    <property type="protein sequence ID" value="NYI91807.1"/>
    <property type="molecule type" value="Genomic_DNA"/>
</dbReference>
<name>A0A853BAT4_9PSEU</name>
<reference evidence="1 2" key="1">
    <citation type="submission" date="2020-07" db="EMBL/GenBank/DDBJ databases">
        <title>Sequencing the genomes of 1000 actinobacteria strains.</title>
        <authorList>
            <person name="Klenk H.-P."/>
        </authorList>
    </citation>
    <scope>NUCLEOTIDE SEQUENCE [LARGE SCALE GENOMIC DNA]</scope>
    <source>
        <strain evidence="1 2">DSM 104006</strain>
    </source>
</reference>
<dbReference type="AlphaFoldDB" id="A0A853BAT4"/>
<keyword evidence="2" id="KW-1185">Reference proteome</keyword>
<evidence type="ECO:0000313" key="1">
    <source>
        <dbReference type="EMBL" id="NYI91807.1"/>
    </source>
</evidence>
<sequence>MISDFWAVVQAGVDCVDSLASCAIRDLEDLFPPGDHHMRGVDALIQDRRARNHCLAGW</sequence>
<organism evidence="1 2">
    <name type="scientific">Amycolatopsis endophytica</name>
    <dbReference type="NCBI Taxonomy" id="860233"/>
    <lineage>
        <taxon>Bacteria</taxon>
        <taxon>Bacillati</taxon>
        <taxon>Actinomycetota</taxon>
        <taxon>Actinomycetes</taxon>
        <taxon>Pseudonocardiales</taxon>
        <taxon>Pseudonocardiaceae</taxon>
        <taxon>Amycolatopsis</taxon>
    </lineage>
</organism>
<evidence type="ECO:0000313" key="2">
    <source>
        <dbReference type="Proteomes" id="UP000549616"/>
    </source>
</evidence>
<gene>
    <name evidence="1" type="ORF">HNR02_005182</name>
</gene>
<accession>A0A853BAT4</accession>
<dbReference type="Proteomes" id="UP000549616">
    <property type="component" value="Unassembled WGS sequence"/>
</dbReference>